<evidence type="ECO:0000313" key="1">
    <source>
        <dbReference type="EMBL" id="CAA7263391.1"/>
    </source>
</evidence>
<comment type="caution">
    <text evidence="1">The sequence shown here is derived from an EMBL/GenBank/DDBJ whole genome shotgun (WGS) entry which is preliminary data.</text>
</comment>
<accession>A0A8S0VZA2</accession>
<evidence type="ECO:0000313" key="2">
    <source>
        <dbReference type="Proteomes" id="UP000467700"/>
    </source>
</evidence>
<reference evidence="1 2" key="1">
    <citation type="submission" date="2020-01" db="EMBL/GenBank/DDBJ databases">
        <authorList>
            <person name="Gupta K D."/>
        </authorList>
    </citation>
    <scope>NUCLEOTIDE SEQUENCE [LARGE SCALE GENOMIC DNA]</scope>
</reference>
<name>A0A8S0VZA2_CYCAE</name>
<dbReference type="EMBL" id="CACVBS010000039">
    <property type="protein sequence ID" value="CAA7263391.1"/>
    <property type="molecule type" value="Genomic_DNA"/>
</dbReference>
<gene>
    <name evidence="1" type="ORF">AAE3_LOCUS5598</name>
</gene>
<protein>
    <submittedName>
        <fullName evidence="1">Uncharacterized protein</fullName>
    </submittedName>
</protein>
<sequence>MPGVDGLFESISCVFHYTPPTLTSLNLWGVISTEAKLFTVSLLAAIASGTPSLESFGANGNFSEDTVRIRREFPRLSKIKVATDNPHSLAFLMGMSRIPTLTTFDLVALHGNVLSPQLARCSGGFEVLQTLRFAMSYLDI</sequence>
<proteinExistence type="predicted"/>
<organism evidence="1 2">
    <name type="scientific">Cyclocybe aegerita</name>
    <name type="common">Black poplar mushroom</name>
    <name type="synonym">Agrocybe aegerita</name>
    <dbReference type="NCBI Taxonomy" id="1973307"/>
    <lineage>
        <taxon>Eukaryota</taxon>
        <taxon>Fungi</taxon>
        <taxon>Dikarya</taxon>
        <taxon>Basidiomycota</taxon>
        <taxon>Agaricomycotina</taxon>
        <taxon>Agaricomycetes</taxon>
        <taxon>Agaricomycetidae</taxon>
        <taxon>Agaricales</taxon>
        <taxon>Agaricineae</taxon>
        <taxon>Bolbitiaceae</taxon>
        <taxon>Cyclocybe</taxon>
    </lineage>
</organism>
<dbReference type="AlphaFoldDB" id="A0A8S0VZA2"/>
<keyword evidence="2" id="KW-1185">Reference proteome</keyword>
<dbReference type="Proteomes" id="UP000467700">
    <property type="component" value="Unassembled WGS sequence"/>
</dbReference>